<comment type="catalytic activity">
    <reaction evidence="9 10 11 14">
        <text>Hydrolysis of proteins in presence of ATP.</text>
        <dbReference type="EC" id="3.4.21.53"/>
    </reaction>
</comment>
<keyword evidence="2 10" id="KW-0963">Cytoplasm</keyword>
<keyword evidence="5 10" id="KW-0378">Hydrolase</keyword>
<evidence type="ECO:0000256" key="10">
    <source>
        <dbReference type="HAMAP-Rule" id="MF_01973"/>
    </source>
</evidence>
<sequence>MENNDTSASADKESNHADEVAAQPQESHAAENDDIDEQKIQIEVNEALAKKLIETAHAVLEGEHIASDDGEEGFFGHLARADQNLPNDIYLLPVKERPFFPGQQLPILLNRDSWDETYEAIRKSNSQYIGIIFVETENHDKAEPSDFTSMGTLVKIEDPKVKADYIQLIAEGVCRFEIERWVSGNAPYRARVSYPADINDGSTEEFKAYSLALMNAFRELLPLNPLYSEELKYFLNRYSTSEPSKLADFAAALTTAENAKLQDVLETLTLSERMEKVLALIKQEIEVTKLQFNIRERVEENLSDHQREFFLRQQLNEIQKELGMVKDDQTLDSDRFRERIEKLELSEEANKKAEEELSKLQMLDPQSPEYNVARNWLDWLTQLPWGIHSQDLLDLKRAKKVLDKGHDGLEDVKDRILEFLAVGALKGEVSGSIICLVGPPGVGKTSIGKSIAESLGRKFYRFSVGGMRDEAEIKGHRRTYIGAMPGKFIQALKDCETANPVIMLDEIDKIGASYQGDPASALLEVLDPEQNNEFMDHYMDIRFDLSNALFVCTANTLDSIPGPLLDRMEVIRLSGYITEEKVEIAKHHLWPSLLKEAGLSKQQVQITTPAIRHVIEGYAREAGVRNLKKQLAKLIRKLALKFVTTDLESFKIHVNELEEMLGQPRFQPEKMQQQIGTVTGLAWTSMGGATLSIEANRVHTLNRGFKLSGQLGDVMQESAGIAYSFIASNLQKYKADPEFFDKAFVHLHVPDGATPKDGPSAGVTMATALLSLARDEAIKTPLAMTGELSLNGLVLPVGGIREKVIAARRLGIKELILPEDNRKDYLELPDYLKEDMNTHFAKHFDDVARLTFNIRSKSQALKTYLAHKVENAAEDNASTISTQH</sequence>
<dbReference type="InterPro" id="IPR008268">
    <property type="entry name" value="Peptidase_S16_AS"/>
</dbReference>
<dbReference type="CDD" id="cd19500">
    <property type="entry name" value="RecA-like_Lon"/>
    <property type="match status" value="1"/>
</dbReference>
<evidence type="ECO:0000313" key="21">
    <source>
        <dbReference type="Proteomes" id="UP000304864"/>
    </source>
</evidence>
<dbReference type="GO" id="GO:0006515">
    <property type="term" value="P:protein quality control for misfolded or incompletely synthesized proteins"/>
    <property type="evidence" value="ECO:0007669"/>
    <property type="project" value="UniProtKB-UniRule"/>
</dbReference>
<evidence type="ECO:0000256" key="15">
    <source>
        <dbReference type="RuleBase" id="RU000591"/>
    </source>
</evidence>
<keyword evidence="4 10" id="KW-0547">Nucleotide-binding</keyword>
<evidence type="ECO:0000256" key="13">
    <source>
        <dbReference type="PIRSR" id="PIRSR001174-2"/>
    </source>
</evidence>
<dbReference type="FunFam" id="3.40.50.300:FF:000021">
    <property type="entry name" value="Lon protease homolog"/>
    <property type="match status" value="1"/>
</dbReference>
<dbReference type="Gene3D" id="1.20.5.5270">
    <property type="match status" value="1"/>
</dbReference>
<feature type="domain" description="Lon N-terminal" evidence="19">
    <location>
        <begin position="89"/>
        <end position="285"/>
    </location>
</feature>
<reference evidence="20 21" key="1">
    <citation type="submission" date="2019-05" db="EMBL/GenBank/DDBJ databases">
        <title>Thiomicrorhabdus sediminis sp. nov, a novel sulfur-oxidizing bacterium isolated from coastal sediment.</title>
        <authorList>
            <person name="Liu X."/>
        </authorList>
    </citation>
    <scope>NUCLEOTIDE SEQUENCE [LARGE SCALE GENOMIC DNA]</scope>
    <source>
        <strain evidence="20 21">G1</strain>
    </source>
</reference>
<dbReference type="Pfam" id="PF02190">
    <property type="entry name" value="LON_substr_bdg"/>
    <property type="match status" value="1"/>
</dbReference>
<comment type="subunit">
    <text evidence="10 11">Homohexamer. Organized in a ring with a central cavity.</text>
</comment>
<keyword evidence="7 10" id="KW-0067">ATP-binding</keyword>
<dbReference type="InterPro" id="IPR003959">
    <property type="entry name" value="ATPase_AAA_core"/>
</dbReference>
<dbReference type="InterPro" id="IPR014721">
    <property type="entry name" value="Ribsml_uS5_D2-typ_fold_subgr"/>
</dbReference>
<dbReference type="Pfam" id="PF22667">
    <property type="entry name" value="Lon_lid"/>
    <property type="match status" value="1"/>
</dbReference>
<dbReference type="InterPro" id="IPR015947">
    <property type="entry name" value="PUA-like_sf"/>
</dbReference>
<evidence type="ECO:0000256" key="9">
    <source>
        <dbReference type="ARBA" id="ARBA00050665"/>
    </source>
</evidence>
<organism evidence="20 21">
    <name type="scientific">Thiomicrorhabdus sediminis</name>
    <dbReference type="NCBI Taxonomy" id="2580412"/>
    <lineage>
        <taxon>Bacteria</taxon>
        <taxon>Pseudomonadati</taxon>
        <taxon>Pseudomonadota</taxon>
        <taxon>Gammaproteobacteria</taxon>
        <taxon>Thiotrichales</taxon>
        <taxon>Piscirickettsiaceae</taxon>
        <taxon>Thiomicrorhabdus</taxon>
    </lineage>
</organism>
<evidence type="ECO:0000256" key="17">
    <source>
        <dbReference type="SAM" id="MobiDB-lite"/>
    </source>
</evidence>
<keyword evidence="21" id="KW-1185">Reference proteome</keyword>
<dbReference type="PROSITE" id="PS51787">
    <property type="entry name" value="LON_N"/>
    <property type="match status" value="1"/>
</dbReference>
<comment type="function">
    <text evidence="10">ATP-dependent serine protease that mediates the selective degradation of mutant and abnormal proteins as well as certain short-lived regulatory proteins. Required for cellular homeostasis and for survival from DNA damage and developmental changes induced by stress. Degrades polypeptides processively to yield small peptide fragments that are 5 to 10 amino acids long. Binds to DNA in a double-stranded, site-specific manner.</text>
</comment>
<feature type="active site" evidence="10 12">
    <location>
        <position position="760"/>
    </location>
</feature>
<dbReference type="InterPro" id="IPR027543">
    <property type="entry name" value="Lon_bac"/>
</dbReference>
<dbReference type="InterPro" id="IPR027065">
    <property type="entry name" value="Lon_Prtase"/>
</dbReference>
<dbReference type="Gene3D" id="2.30.130.40">
    <property type="entry name" value="LON domain-like"/>
    <property type="match status" value="1"/>
</dbReference>
<feature type="active site" evidence="10 12">
    <location>
        <position position="803"/>
    </location>
</feature>
<dbReference type="SUPFAM" id="SSF88697">
    <property type="entry name" value="PUA domain-like"/>
    <property type="match status" value="1"/>
</dbReference>
<dbReference type="SMART" id="SM00464">
    <property type="entry name" value="LON"/>
    <property type="match status" value="1"/>
</dbReference>
<dbReference type="GO" id="GO:0043565">
    <property type="term" value="F:sequence-specific DNA binding"/>
    <property type="evidence" value="ECO:0007669"/>
    <property type="project" value="UniProtKB-UniRule"/>
</dbReference>
<dbReference type="PROSITE" id="PS51786">
    <property type="entry name" value="LON_PROTEOLYTIC"/>
    <property type="match status" value="1"/>
</dbReference>
<dbReference type="KEGG" id="thig:FE785_07765"/>
<evidence type="ECO:0000259" key="19">
    <source>
        <dbReference type="PROSITE" id="PS51787"/>
    </source>
</evidence>
<dbReference type="SMART" id="SM00382">
    <property type="entry name" value="AAA"/>
    <property type="match status" value="1"/>
</dbReference>
<accession>A0A4P9K9Y4</accession>
<dbReference type="InterPro" id="IPR003593">
    <property type="entry name" value="AAA+_ATPase"/>
</dbReference>
<evidence type="ECO:0000256" key="1">
    <source>
        <dbReference type="ARBA" id="ARBA00004496"/>
    </source>
</evidence>
<keyword evidence="16" id="KW-0175">Coiled coil</keyword>
<dbReference type="AlphaFoldDB" id="A0A4P9K9Y4"/>
<dbReference type="GO" id="GO:0034605">
    <property type="term" value="P:cellular response to heat"/>
    <property type="evidence" value="ECO:0007669"/>
    <property type="project" value="UniProtKB-UniRule"/>
</dbReference>
<keyword evidence="3 10" id="KW-0645">Protease</keyword>
<feature type="binding site" evidence="10 13">
    <location>
        <begin position="438"/>
        <end position="445"/>
    </location>
    <ligand>
        <name>ATP</name>
        <dbReference type="ChEBI" id="CHEBI:30616"/>
    </ligand>
</feature>
<dbReference type="Proteomes" id="UP000304864">
    <property type="component" value="Chromosome"/>
</dbReference>
<evidence type="ECO:0000256" key="2">
    <source>
        <dbReference type="ARBA" id="ARBA00022490"/>
    </source>
</evidence>
<dbReference type="Pfam" id="PF05362">
    <property type="entry name" value="Lon_C"/>
    <property type="match status" value="1"/>
</dbReference>
<dbReference type="SUPFAM" id="SSF54211">
    <property type="entry name" value="Ribosomal protein S5 domain 2-like"/>
    <property type="match status" value="1"/>
</dbReference>
<dbReference type="PROSITE" id="PS01046">
    <property type="entry name" value="LON_SER"/>
    <property type="match status" value="1"/>
</dbReference>
<feature type="coiled-coil region" evidence="16">
    <location>
        <begin position="336"/>
        <end position="363"/>
    </location>
</feature>
<keyword evidence="8 10" id="KW-0346">Stress response</keyword>
<evidence type="ECO:0000256" key="14">
    <source>
        <dbReference type="PROSITE-ProRule" id="PRU01122"/>
    </source>
</evidence>
<dbReference type="EMBL" id="CP040602">
    <property type="protein sequence ID" value="QCU91157.1"/>
    <property type="molecule type" value="Genomic_DNA"/>
</dbReference>
<gene>
    <name evidence="10 20" type="primary">lon</name>
    <name evidence="20" type="ORF">FE785_07765</name>
</gene>
<dbReference type="NCBIfam" id="TIGR00763">
    <property type="entry name" value="lon"/>
    <property type="match status" value="1"/>
</dbReference>
<comment type="subcellular location">
    <subcellularLocation>
        <location evidence="1 10 11">Cytoplasm</location>
    </subcellularLocation>
</comment>
<dbReference type="InterPro" id="IPR003111">
    <property type="entry name" value="Lon_prtase_N"/>
</dbReference>
<dbReference type="PANTHER" id="PTHR43718:SF2">
    <property type="entry name" value="LON PROTEASE HOMOLOG, MITOCHONDRIAL"/>
    <property type="match status" value="1"/>
</dbReference>
<dbReference type="PANTHER" id="PTHR43718">
    <property type="entry name" value="LON PROTEASE"/>
    <property type="match status" value="1"/>
</dbReference>
<evidence type="ECO:0000256" key="12">
    <source>
        <dbReference type="PIRSR" id="PIRSR001174-1"/>
    </source>
</evidence>
<dbReference type="InterPro" id="IPR020568">
    <property type="entry name" value="Ribosomal_Su5_D2-typ_SF"/>
</dbReference>
<protein>
    <recommendedName>
        <fullName evidence="10 11">Lon protease</fullName>
        <ecNumber evidence="10 11">3.4.21.53</ecNumber>
    </recommendedName>
    <alternativeName>
        <fullName evidence="10">ATP-dependent protease La</fullName>
    </alternativeName>
</protein>
<dbReference type="Gene3D" id="3.40.50.300">
    <property type="entry name" value="P-loop containing nucleotide triphosphate hydrolases"/>
    <property type="match status" value="1"/>
</dbReference>
<dbReference type="InterPro" id="IPR046336">
    <property type="entry name" value="Lon_prtase_N_sf"/>
</dbReference>
<feature type="compositionally biased region" description="Basic and acidic residues" evidence="17">
    <location>
        <begin position="10"/>
        <end position="19"/>
    </location>
</feature>
<dbReference type="GO" id="GO:0004176">
    <property type="term" value="F:ATP-dependent peptidase activity"/>
    <property type="evidence" value="ECO:0007669"/>
    <property type="project" value="UniProtKB-UniRule"/>
</dbReference>
<dbReference type="OrthoDB" id="9803599at2"/>
<evidence type="ECO:0000256" key="8">
    <source>
        <dbReference type="ARBA" id="ARBA00023016"/>
    </source>
</evidence>
<dbReference type="Pfam" id="PF00004">
    <property type="entry name" value="AAA"/>
    <property type="match status" value="1"/>
</dbReference>
<dbReference type="PIRSF" id="PIRSF001174">
    <property type="entry name" value="Lon_proteas"/>
    <property type="match status" value="1"/>
</dbReference>
<evidence type="ECO:0000256" key="11">
    <source>
        <dbReference type="PIRNR" id="PIRNR001174"/>
    </source>
</evidence>
<dbReference type="InterPro" id="IPR004815">
    <property type="entry name" value="Lon_bac/euk-typ"/>
</dbReference>
<dbReference type="Gene3D" id="1.10.8.60">
    <property type="match status" value="1"/>
</dbReference>
<dbReference type="InterPro" id="IPR008269">
    <property type="entry name" value="Lon_proteolytic"/>
</dbReference>
<dbReference type="GO" id="GO:0016887">
    <property type="term" value="F:ATP hydrolysis activity"/>
    <property type="evidence" value="ECO:0007669"/>
    <property type="project" value="UniProtKB-UniRule"/>
</dbReference>
<proteinExistence type="evidence at transcript level"/>
<evidence type="ECO:0000256" key="4">
    <source>
        <dbReference type="ARBA" id="ARBA00022741"/>
    </source>
</evidence>
<evidence type="ECO:0000259" key="18">
    <source>
        <dbReference type="PROSITE" id="PS51786"/>
    </source>
</evidence>
<name>A0A4P9K9Y4_9GAMM</name>
<feature type="region of interest" description="Disordered" evidence="17">
    <location>
        <begin position="1"/>
        <end position="35"/>
    </location>
</feature>
<comment type="induction">
    <text evidence="10">By heat shock.</text>
</comment>
<evidence type="ECO:0000313" key="20">
    <source>
        <dbReference type="EMBL" id="QCU91157.1"/>
    </source>
</evidence>
<dbReference type="Gene3D" id="1.20.58.1480">
    <property type="match status" value="1"/>
</dbReference>
<comment type="similarity">
    <text evidence="10 11 14 15">Belongs to the peptidase S16 family.</text>
</comment>
<feature type="domain" description="Lon proteolytic" evidence="18">
    <location>
        <begin position="672"/>
        <end position="854"/>
    </location>
</feature>
<dbReference type="GO" id="GO:0005737">
    <property type="term" value="C:cytoplasm"/>
    <property type="evidence" value="ECO:0007669"/>
    <property type="project" value="UniProtKB-SubCell"/>
</dbReference>
<evidence type="ECO:0000256" key="5">
    <source>
        <dbReference type="ARBA" id="ARBA00022801"/>
    </source>
</evidence>
<dbReference type="EC" id="3.4.21.53" evidence="10 11"/>
<evidence type="ECO:0000256" key="16">
    <source>
        <dbReference type="SAM" id="Coils"/>
    </source>
</evidence>
<dbReference type="SUPFAM" id="SSF52540">
    <property type="entry name" value="P-loop containing nucleoside triphosphate hydrolases"/>
    <property type="match status" value="1"/>
</dbReference>
<dbReference type="GO" id="GO:0004252">
    <property type="term" value="F:serine-type endopeptidase activity"/>
    <property type="evidence" value="ECO:0007669"/>
    <property type="project" value="UniProtKB-UniRule"/>
</dbReference>
<evidence type="ECO:0000256" key="6">
    <source>
        <dbReference type="ARBA" id="ARBA00022825"/>
    </source>
</evidence>
<evidence type="ECO:0000256" key="3">
    <source>
        <dbReference type="ARBA" id="ARBA00022670"/>
    </source>
</evidence>
<dbReference type="HAMAP" id="MF_01973">
    <property type="entry name" value="lon_bact"/>
    <property type="match status" value="1"/>
</dbReference>
<dbReference type="InterPro" id="IPR027417">
    <property type="entry name" value="P-loop_NTPase"/>
</dbReference>
<dbReference type="InterPro" id="IPR054594">
    <property type="entry name" value="Lon_lid"/>
</dbReference>
<dbReference type="Gene3D" id="3.30.230.10">
    <property type="match status" value="1"/>
</dbReference>
<keyword evidence="6 10" id="KW-0720">Serine protease</keyword>
<evidence type="ECO:0000256" key="7">
    <source>
        <dbReference type="ARBA" id="ARBA00022840"/>
    </source>
</evidence>
<dbReference type="PRINTS" id="PR00830">
    <property type="entry name" value="ENDOLAPTASE"/>
</dbReference>
<dbReference type="FunFam" id="1.20.5.5270:FF:000001">
    <property type="entry name" value="Lon protease homolog, mitochondrial"/>
    <property type="match status" value="1"/>
</dbReference>
<dbReference type="GO" id="GO:0005524">
    <property type="term" value="F:ATP binding"/>
    <property type="evidence" value="ECO:0007669"/>
    <property type="project" value="UniProtKB-UniRule"/>
</dbReference>